<evidence type="ECO:0000313" key="2">
    <source>
        <dbReference type="WBParaSite" id="JU765_v2.g640.t1"/>
    </source>
</evidence>
<sequence length="439" mass="50230">MGDSAISTSTMDDNLEDELERWQQLCGTRHTHPFKWSNELKRQRYGQSYSFKVDLFNLNRNKTLYQRDVKGHHGCVNAVEFSKDGTLIASGGDDLGIFIWNAHDAYSAIKPKPRAIMSKKHLSNIFTLAFSKDGRRIFSAGNDGYLLVHDIETKEKITTFDGSCFYSISLRNDDDNVVAAATDAGRIYLFDVRQSPNDPVQTIRERGEIYCVAFNPKEPYYLAACNKLKGLSIFDTIRERGEIYCVAFNPKEPYYLAACNKLKGLSIFDVRVSDDFFRRANPETRKTIFASWDSYGEGLFCIRSGGTPYYLNTNKNVPLVFSDPKYRNKVTIKSCEIVNDEYGFSGSDDWNIYCWKINRDYDEPSDEKQTFVKLPETEKAFTVLKGHRSIVNHVRHSPTEDTIISSGVEKIVKVWSGYHLPGSIRDPPRRPRYGHHTVV</sequence>
<reference evidence="2" key="1">
    <citation type="submission" date="2022-11" db="UniProtKB">
        <authorList>
            <consortium name="WormBaseParasite"/>
        </authorList>
    </citation>
    <scope>IDENTIFICATION</scope>
</reference>
<accession>A0AC34RFU3</accession>
<dbReference type="WBParaSite" id="JU765_v2.g640.t1">
    <property type="protein sequence ID" value="JU765_v2.g640.t1"/>
    <property type="gene ID" value="JU765_v2.g640"/>
</dbReference>
<organism evidence="1 2">
    <name type="scientific">Panagrolaimus sp. JU765</name>
    <dbReference type="NCBI Taxonomy" id="591449"/>
    <lineage>
        <taxon>Eukaryota</taxon>
        <taxon>Metazoa</taxon>
        <taxon>Ecdysozoa</taxon>
        <taxon>Nematoda</taxon>
        <taxon>Chromadorea</taxon>
        <taxon>Rhabditida</taxon>
        <taxon>Tylenchina</taxon>
        <taxon>Panagrolaimomorpha</taxon>
        <taxon>Panagrolaimoidea</taxon>
        <taxon>Panagrolaimidae</taxon>
        <taxon>Panagrolaimus</taxon>
    </lineage>
</organism>
<evidence type="ECO:0000313" key="1">
    <source>
        <dbReference type="Proteomes" id="UP000887576"/>
    </source>
</evidence>
<dbReference type="Proteomes" id="UP000887576">
    <property type="component" value="Unplaced"/>
</dbReference>
<name>A0AC34RFU3_9BILA</name>
<proteinExistence type="predicted"/>
<protein>
    <submittedName>
        <fullName evidence="2">Uncharacterized protein</fullName>
    </submittedName>
</protein>